<proteinExistence type="predicted"/>
<dbReference type="InterPro" id="IPR035398">
    <property type="entry name" value="Bac_rhamnosid_C"/>
</dbReference>
<dbReference type="AlphaFoldDB" id="A0A2T0SQJ4"/>
<dbReference type="SUPFAM" id="SSF48208">
    <property type="entry name" value="Six-hairpin glycosidases"/>
    <property type="match status" value="1"/>
</dbReference>
<dbReference type="Gene3D" id="2.60.420.10">
    <property type="entry name" value="Maltose phosphorylase, domain 3"/>
    <property type="match status" value="1"/>
</dbReference>
<dbReference type="RefSeq" id="WP_106193230.1">
    <property type="nucleotide sequence ID" value="NZ_PVTF01000013.1"/>
</dbReference>
<dbReference type="GO" id="GO:0005975">
    <property type="term" value="P:carbohydrate metabolic process"/>
    <property type="evidence" value="ECO:0007669"/>
    <property type="project" value="InterPro"/>
</dbReference>
<dbReference type="Gene3D" id="1.50.10.10">
    <property type="match status" value="1"/>
</dbReference>
<dbReference type="PANTHER" id="PTHR34987:SF4">
    <property type="entry name" value="ALPHA-L-RHAMNOSIDASE C-TERMINAL DOMAIN-CONTAINING PROTEIN"/>
    <property type="match status" value="1"/>
</dbReference>
<accession>A0A2T0SQJ4</accession>
<dbReference type="PROSITE" id="PS51318">
    <property type="entry name" value="TAT"/>
    <property type="match status" value="1"/>
</dbReference>
<gene>
    <name evidence="2" type="ORF">CLV43_113111</name>
</gene>
<keyword evidence="3" id="KW-1185">Reference proteome</keyword>
<comment type="caution">
    <text evidence="2">The sequence shown here is derived from an EMBL/GenBank/DDBJ whole genome shotgun (WGS) entry which is preliminary data.</text>
</comment>
<name>A0A2T0SQJ4_9PSEU</name>
<organism evidence="2 3">
    <name type="scientific">Umezawaea tangerina</name>
    <dbReference type="NCBI Taxonomy" id="84725"/>
    <lineage>
        <taxon>Bacteria</taxon>
        <taxon>Bacillati</taxon>
        <taxon>Actinomycetota</taxon>
        <taxon>Actinomycetes</taxon>
        <taxon>Pseudonocardiales</taxon>
        <taxon>Pseudonocardiaceae</taxon>
        <taxon>Umezawaea</taxon>
    </lineage>
</organism>
<dbReference type="InterPro" id="IPR012341">
    <property type="entry name" value="6hp_glycosidase-like_sf"/>
</dbReference>
<feature type="domain" description="Alpha-L-rhamnosidase C-terminal" evidence="1">
    <location>
        <begin position="541"/>
        <end position="607"/>
    </location>
</feature>
<protein>
    <submittedName>
        <fullName evidence="2">Alpha-L-rhamnosidase-like protein</fullName>
    </submittedName>
</protein>
<evidence type="ECO:0000259" key="1">
    <source>
        <dbReference type="Pfam" id="PF17390"/>
    </source>
</evidence>
<dbReference type="OrthoDB" id="9815108at2"/>
<sequence length="859" mass="92860">MDTPAREAYTRRQILGTAVGAGAVVVLGTGTAVGQPGGQAPVVAGIEPYEPLHGGAASGPAVPASPDPLVRYRWDDPVAADALQVYSLRPVAVRVDTPASFGDAASATTGRCAVAVLGTGSIRFDFGVESPAWLEIDSPDLSGAVEMSISEYNEPGVVSPGPAHPVKTATPVRYGGTYRLELNAELYEGVRFGWVHVRAFDKPWRITAVRVVCQAKPVNYNGSFDCSDPMLTRIWYTGAYIVRAGFLAGAMSAILMDRGDRFAWAGDCNPMQSAALVAFGNWDYVKKNIAEMVNAHYDIESYALYWVLSLLEYHLHTGDAATLTSYLDTVTARLDHGDAVYADPTITFYGWDERLGAGFEAGDRPETKQAYRMLFIRTCREFADAAASLGRADLADRYRSVADRRTAELHADPDWSTRFGLHSLADAVNAGCVPREDQERITRAEFSDRLNRLSFSPFNQFYVLQAMGRLGSHDDALVTVGDTWGRQIDYGGTTFFEVFRPDWLDVLGPNDPVPNSQSGWTSLAHPWGAGVTSWLSGEVLGIRPTSPGFATVDVFPHLGRTLTWVAGSVPTPTGKVSVRLDVRTGRGEVVVPAGSVGRVGIPSADRGIGSVRVDGRVARPGARPPAGVANVVQDGGTVVLEGVRPGRYRLEVEYRRPAPPAFEAGSLDYPMRFVGRDTTTSGDWGGVHGRDGYVLFDYDTPGRHRTSLPSYVTSVVPTRDGGGGGFGNCLDCVWEVGTQDRRALAPDRSNSGPRNAGCLYTATPQAPGMTMSLDLTVAPGSAYRLALYFVDWDSTARRSLVEVFDHDTRKRVVPVQLVDAYHGGQYLVFDCDRSLRIRIAHVRGDNAVLSGLFFDPAGR</sequence>
<evidence type="ECO:0000313" key="2">
    <source>
        <dbReference type="EMBL" id="PRY35684.1"/>
    </source>
</evidence>
<dbReference type="Proteomes" id="UP000239494">
    <property type="component" value="Unassembled WGS sequence"/>
</dbReference>
<dbReference type="InterPro" id="IPR006311">
    <property type="entry name" value="TAT_signal"/>
</dbReference>
<reference evidence="2 3" key="1">
    <citation type="submission" date="2018-03" db="EMBL/GenBank/DDBJ databases">
        <title>Genomic Encyclopedia of Archaeal and Bacterial Type Strains, Phase II (KMG-II): from individual species to whole genera.</title>
        <authorList>
            <person name="Goeker M."/>
        </authorList>
    </citation>
    <scope>NUCLEOTIDE SEQUENCE [LARGE SCALE GENOMIC DNA]</scope>
    <source>
        <strain evidence="2 3">DSM 44720</strain>
    </source>
</reference>
<dbReference type="Pfam" id="PF17390">
    <property type="entry name" value="Bac_rhamnosid_C"/>
    <property type="match status" value="1"/>
</dbReference>
<dbReference type="EMBL" id="PVTF01000013">
    <property type="protein sequence ID" value="PRY35684.1"/>
    <property type="molecule type" value="Genomic_DNA"/>
</dbReference>
<evidence type="ECO:0000313" key="3">
    <source>
        <dbReference type="Proteomes" id="UP000239494"/>
    </source>
</evidence>
<dbReference type="InterPro" id="IPR008928">
    <property type="entry name" value="6-hairpin_glycosidase_sf"/>
</dbReference>
<dbReference type="PANTHER" id="PTHR34987">
    <property type="entry name" value="C, PUTATIVE (AFU_ORTHOLOGUE AFUA_3G02880)-RELATED"/>
    <property type="match status" value="1"/>
</dbReference>